<dbReference type="PANTHER" id="PTHR13932">
    <property type="entry name" value="COPROPORPHYRINIGEN III OXIDASE"/>
    <property type="match status" value="1"/>
</dbReference>
<organism evidence="6 7">
    <name type="scientific">candidate division TA06 bacterium</name>
    <dbReference type="NCBI Taxonomy" id="2250710"/>
    <lineage>
        <taxon>Bacteria</taxon>
        <taxon>Bacteria division TA06</taxon>
    </lineage>
</organism>
<evidence type="ECO:0000256" key="3">
    <source>
        <dbReference type="ARBA" id="ARBA00023004"/>
    </source>
</evidence>
<dbReference type="SFLD" id="SFLDS00029">
    <property type="entry name" value="Radical_SAM"/>
    <property type="match status" value="1"/>
</dbReference>
<dbReference type="Pfam" id="PF04055">
    <property type="entry name" value="Radical_SAM"/>
    <property type="match status" value="1"/>
</dbReference>
<dbReference type="InterPro" id="IPR058240">
    <property type="entry name" value="rSAM_sf"/>
</dbReference>
<dbReference type="EMBL" id="QNBD01000258">
    <property type="protein sequence ID" value="RKX68586.1"/>
    <property type="molecule type" value="Genomic_DNA"/>
</dbReference>
<dbReference type="Gene3D" id="3.20.20.70">
    <property type="entry name" value="Aldolase class I"/>
    <property type="match status" value="1"/>
</dbReference>
<proteinExistence type="predicted"/>
<dbReference type="GO" id="GO:0005737">
    <property type="term" value="C:cytoplasm"/>
    <property type="evidence" value="ECO:0007669"/>
    <property type="project" value="TreeGrafter"/>
</dbReference>
<accession>A0A660SEE4</accession>
<evidence type="ECO:0000313" key="7">
    <source>
        <dbReference type="Proteomes" id="UP000271125"/>
    </source>
</evidence>
<dbReference type="Proteomes" id="UP000271125">
    <property type="component" value="Unassembled WGS sequence"/>
</dbReference>
<dbReference type="InterPro" id="IPR007197">
    <property type="entry name" value="rSAM"/>
</dbReference>
<evidence type="ECO:0000256" key="4">
    <source>
        <dbReference type="ARBA" id="ARBA00023014"/>
    </source>
</evidence>
<dbReference type="SUPFAM" id="SSF102114">
    <property type="entry name" value="Radical SAM enzymes"/>
    <property type="match status" value="1"/>
</dbReference>
<feature type="domain" description="Radical SAM core" evidence="5">
    <location>
        <begin position="27"/>
        <end position="260"/>
    </location>
</feature>
<dbReference type="GO" id="GO:0006779">
    <property type="term" value="P:porphyrin-containing compound biosynthetic process"/>
    <property type="evidence" value="ECO:0007669"/>
    <property type="project" value="TreeGrafter"/>
</dbReference>
<dbReference type="CDD" id="cd01335">
    <property type="entry name" value="Radical_SAM"/>
    <property type="match status" value="1"/>
</dbReference>
<dbReference type="SFLD" id="SFLDG01065">
    <property type="entry name" value="anaerobic_coproporphyrinogen-I"/>
    <property type="match status" value="1"/>
</dbReference>
<dbReference type="InterPro" id="IPR013785">
    <property type="entry name" value="Aldolase_TIM"/>
</dbReference>
<dbReference type="PROSITE" id="PS51918">
    <property type="entry name" value="RADICAL_SAM"/>
    <property type="match status" value="1"/>
</dbReference>
<comment type="caution">
    <text evidence="6">The sequence shown here is derived from an EMBL/GenBank/DDBJ whole genome shotgun (WGS) entry which is preliminary data.</text>
</comment>
<gene>
    <name evidence="6" type="ORF">DRP43_05415</name>
</gene>
<sequence length="420" mass="49718">MLKRFIRNLFSERGDNYTFYRSNGSDFTFLERAGLYVHIPFCRNKCPYCPYYKVNYSKDKAGKFKESILKEIDKYGYKFKYKTVDSIYFGGGTPTLLIDEMPDILKNIYKYFNVEGEIALETNPAEITKNIIVKLKKMNFGLISLGVQSFQQKFLDILGRKYSVRTTEKAVELLVNGGFNTINIDLMFVLPNQNIKDIEYDIDKALSLGVDQITFYPLFTFPYTSIGKLKKLKNIGLPNYYRRKKMYYYIYTRMKKEGFKQTSVWSFNRYGNKTYSSVTRDYYLGFGPSAASYNGKGFYFNVFSVDEYIKMIDDRLPIVLKMNVSNRMAKLFWLYWRFYETYVPIGRYKDIFKSDLYTDFGKLLKFIEIAGFARRNNDILELTIRGSYYIHLVQNYFALNYINKIWDKSWENTKPDNISL</sequence>
<dbReference type="GO" id="GO:0046872">
    <property type="term" value="F:metal ion binding"/>
    <property type="evidence" value="ECO:0007669"/>
    <property type="project" value="UniProtKB-KW"/>
</dbReference>
<keyword evidence="3" id="KW-0408">Iron</keyword>
<dbReference type="SFLD" id="SFLDG01082">
    <property type="entry name" value="B12-binding_domain_containing"/>
    <property type="match status" value="1"/>
</dbReference>
<dbReference type="GO" id="GO:0003824">
    <property type="term" value="F:catalytic activity"/>
    <property type="evidence" value="ECO:0007669"/>
    <property type="project" value="InterPro"/>
</dbReference>
<dbReference type="InterPro" id="IPR006638">
    <property type="entry name" value="Elp3/MiaA/NifB-like_rSAM"/>
</dbReference>
<evidence type="ECO:0000259" key="5">
    <source>
        <dbReference type="PROSITE" id="PS51918"/>
    </source>
</evidence>
<dbReference type="InterPro" id="IPR034505">
    <property type="entry name" value="Coproporphyrinogen-III_oxidase"/>
</dbReference>
<keyword evidence="2" id="KW-0479">Metal-binding</keyword>
<keyword evidence="1" id="KW-0949">S-adenosyl-L-methionine</keyword>
<dbReference type="SMART" id="SM00729">
    <property type="entry name" value="Elp3"/>
    <property type="match status" value="1"/>
</dbReference>
<name>A0A660SEE4_UNCT6</name>
<dbReference type="AlphaFoldDB" id="A0A660SEE4"/>
<evidence type="ECO:0000256" key="1">
    <source>
        <dbReference type="ARBA" id="ARBA00022691"/>
    </source>
</evidence>
<dbReference type="PANTHER" id="PTHR13932:SF5">
    <property type="entry name" value="RADICAL S-ADENOSYL METHIONINE DOMAIN-CONTAINING PROTEIN 1, MITOCHONDRIAL"/>
    <property type="match status" value="1"/>
</dbReference>
<protein>
    <recommendedName>
        <fullName evidence="5">Radical SAM core domain-containing protein</fullName>
    </recommendedName>
</protein>
<reference evidence="6 7" key="1">
    <citation type="submission" date="2018-06" db="EMBL/GenBank/DDBJ databases">
        <title>Extensive metabolic versatility and redundancy in microbially diverse, dynamic hydrothermal sediments.</title>
        <authorList>
            <person name="Dombrowski N."/>
            <person name="Teske A."/>
            <person name="Baker B.J."/>
        </authorList>
    </citation>
    <scope>NUCLEOTIDE SEQUENCE [LARGE SCALE GENOMIC DNA]</scope>
    <source>
        <strain evidence="6">B10_G13</strain>
    </source>
</reference>
<evidence type="ECO:0000256" key="2">
    <source>
        <dbReference type="ARBA" id="ARBA00022723"/>
    </source>
</evidence>
<evidence type="ECO:0000313" key="6">
    <source>
        <dbReference type="EMBL" id="RKX68586.1"/>
    </source>
</evidence>
<keyword evidence="4" id="KW-0411">Iron-sulfur</keyword>
<dbReference type="GO" id="GO:0051539">
    <property type="term" value="F:4 iron, 4 sulfur cluster binding"/>
    <property type="evidence" value="ECO:0007669"/>
    <property type="project" value="TreeGrafter"/>
</dbReference>